<reference evidence="2 3" key="1">
    <citation type="submission" date="2023-10" db="EMBL/GenBank/DDBJ databases">
        <title>Whole Genome based description of the genera Actinobaculum and Actinotignum reveals a complex phylogenetic relationship within the species included in the genus Actinotignum.</title>
        <authorList>
            <person name="Jensen C.S."/>
            <person name="Dargis R."/>
            <person name="Kemp M."/>
            <person name="Christensen J.J."/>
        </authorList>
    </citation>
    <scope>NUCLEOTIDE SEQUENCE</scope>
    <source>
        <strain evidence="2">SLA_B511</strain>
        <strain evidence="1 3">SLA_B974</strain>
    </source>
</reference>
<dbReference type="Proteomes" id="UP001275049">
    <property type="component" value="Unassembled WGS sequence"/>
</dbReference>
<evidence type="ECO:0000313" key="1">
    <source>
        <dbReference type="EMBL" id="MDY5133485.1"/>
    </source>
</evidence>
<protein>
    <submittedName>
        <fullName evidence="2">Uncharacterized protein</fullName>
    </submittedName>
</protein>
<comment type="caution">
    <text evidence="2">The sequence shown here is derived from an EMBL/GenBank/DDBJ whole genome shotgun (WGS) entry which is preliminary data.</text>
</comment>
<sequence length="298" mass="31825">MTIQLTTISCKATNEEILRDAAVGLDLSLLGARTERFGSGEELSRKSANIGMLFASAQAATTNGIDFVCLSKDFVVSETGNPSLDRVKAAIEMIKYGVSQIAVVIAPEVETFNATLDMLEGVDSSRIVLSFPLSGEEKTDELDTCISRAKEMNVQLLAQVDAETVLASNPERFIHIGPDIRMNAPTPHLAREARFALRAAAQESGQELRVLLDIGVIISATRQAAKERLILNETISGKKMFSRTVHVIGTVCDIADATEYWLGQGAADGVVYLPASAGTDVASLVKGVIPFLVGRATA</sequence>
<dbReference type="GO" id="GO:0016705">
    <property type="term" value="F:oxidoreductase activity, acting on paired donors, with incorporation or reduction of molecular oxygen"/>
    <property type="evidence" value="ECO:0007669"/>
    <property type="project" value="InterPro"/>
</dbReference>
<dbReference type="AlphaFoldDB" id="A0AAW9HN50"/>
<keyword evidence="3" id="KW-1185">Reference proteome</keyword>
<dbReference type="SUPFAM" id="SSF51679">
    <property type="entry name" value="Bacterial luciferase-like"/>
    <property type="match status" value="1"/>
</dbReference>
<name>A0AAW9HN50_9ACTO</name>
<dbReference type="EMBL" id="JAWNGA010000012">
    <property type="protein sequence ID" value="MDY5133485.1"/>
    <property type="molecule type" value="Genomic_DNA"/>
</dbReference>
<dbReference type="RefSeq" id="WP_022866821.1">
    <property type="nucleotide sequence ID" value="NZ_CAMYCL010000006.1"/>
</dbReference>
<dbReference type="Gene3D" id="3.20.20.30">
    <property type="entry name" value="Luciferase-like domain"/>
    <property type="match status" value="1"/>
</dbReference>
<dbReference type="Proteomes" id="UP001281731">
    <property type="component" value="Unassembled WGS sequence"/>
</dbReference>
<gene>
    <name evidence="2" type="ORF">R6G80_06280</name>
    <name evidence="1" type="ORF">R6G86_07005</name>
</gene>
<dbReference type="InterPro" id="IPR036661">
    <property type="entry name" value="Luciferase-like_sf"/>
</dbReference>
<evidence type="ECO:0000313" key="2">
    <source>
        <dbReference type="EMBL" id="MDY5155330.1"/>
    </source>
</evidence>
<proteinExistence type="predicted"/>
<dbReference type="EMBL" id="JAWNGC010000007">
    <property type="protein sequence ID" value="MDY5155330.1"/>
    <property type="molecule type" value="Genomic_DNA"/>
</dbReference>
<accession>A0AAW9HN50</accession>
<evidence type="ECO:0000313" key="3">
    <source>
        <dbReference type="Proteomes" id="UP001275049"/>
    </source>
</evidence>
<evidence type="ECO:0000313" key="4">
    <source>
        <dbReference type="Proteomes" id="UP001281731"/>
    </source>
</evidence>
<organism evidence="2 4">
    <name type="scientific">Actinotignum urinale</name>
    <dbReference type="NCBI Taxonomy" id="190146"/>
    <lineage>
        <taxon>Bacteria</taxon>
        <taxon>Bacillati</taxon>
        <taxon>Actinomycetota</taxon>
        <taxon>Actinomycetes</taxon>
        <taxon>Actinomycetales</taxon>
        <taxon>Actinomycetaceae</taxon>
        <taxon>Actinotignum</taxon>
    </lineage>
</organism>